<dbReference type="PATRIC" id="fig|1172194.4.peg.668"/>
<sequence>MINRSAHHIRRPLISLLASIGLSCALMSAPAQAEPSREAKWVTLGTGSGPLSFFERGQPANLLRAAGQSILVDAGDGATEQLIRTGVLLDDVGTVFISHLHFDHTGGLFAFLGRRFQTRQTSALTIYGPPGIKRTIDGLIAAMQPMNDTEGTKGVFAVLGRPKPGENIKTIELTDGAQVKIGDIRITAATNSHYVLADEKGTGNHSFALRFDAPGRSIVYTGDTGPSEKVEKLAKGADLLVAEIMDADEALDRIGKSGLKINFALAAVAKVAIKDHFVKEHLSPEDVGSMAQRAGVKALVLTHNALGPDNLEPARKRIAAAYPGPVTFAQDGRAY</sequence>
<dbReference type="SMART" id="SM00849">
    <property type="entry name" value="Lactamase_B"/>
    <property type="match status" value="1"/>
</dbReference>
<dbReference type="CDD" id="cd07719">
    <property type="entry name" value="arylsulfatase_AtsA-like_MBL-fold"/>
    <property type="match status" value="1"/>
</dbReference>
<feature type="chain" id="PRO_5003714239" description="Metallo-beta-lactamase domain-containing protein" evidence="2">
    <location>
        <begin position="34"/>
        <end position="335"/>
    </location>
</feature>
<dbReference type="PROSITE" id="PS51257">
    <property type="entry name" value="PROKAR_LIPOPROTEIN"/>
    <property type="match status" value="1"/>
</dbReference>
<dbReference type="Proteomes" id="UP000003704">
    <property type="component" value="Unassembled WGS sequence"/>
</dbReference>
<comment type="caution">
    <text evidence="4">The sequence shown here is derived from an EMBL/GenBank/DDBJ whole genome shotgun (WGS) entry which is preliminary data.</text>
</comment>
<dbReference type="EMBL" id="AKGD01000001">
    <property type="protein sequence ID" value="EIT70563.1"/>
    <property type="molecule type" value="Genomic_DNA"/>
</dbReference>
<organism evidence="4 5">
    <name type="scientific">Hydrocarboniphaga effusa AP103</name>
    <dbReference type="NCBI Taxonomy" id="1172194"/>
    <lineage>
        <taxon>Bacteria</taxon>
        <taxon>Pseudomonadati</taxon>
        <taxon>Pseudomonadota</taxon>
        <taxon>Gammaproteobacteria</taxon>
        <taxon>Nevskiales</taxon>
        <taxon>Nevskiaceae</taxon>
        <taxon>Hydrocarboniphaga</taxon>
    </lineage>
</organism>
<dbReference type="STRING" id="1172194.WQQ_07000"/>
<dbReference type="InterPro" id="IPR001279">
    <property type="entry name" value="Metallo-B-lactamas"/>
</dbReference>
<reference evidence="4 5" key="1">
    <citation type="journal article" date="2012" name="J. Bacteriol.">
        <title>Genome Sequence of n-Alkane-Degrading Hydrocarboniphaga effusa Strain AP103T (ATCC BAA-332T).</title>
        <authorList>
            <person name="Chang H.K."/>
            <person name="Zylstra G.J."/>
            <person name="Chae J.C."/>
        </authorList>
    </citation>
    <scope>NUCLEOTIDE SEQUENCE [LARGE SCALE GENOMIC DNA]</scope>
    <source>
        <strain evidence="4 5">AP103</strain>
    </source>
</reference>
<keyword evidence="1" id="KW-0378">Hydrolase</keyword>
<dbReference type="RefSeq" id="WP_007183656.1">
    <property type="nucleotide sequence ID" value="NZ_AKGD01000001.1"/>
</dbReference>
<evidence type="ECO:0000256" key="2">
    <source>
        <dbReference type="SAM" id="SignalP"/>
    </source>
</evidence>
<dbReference type="InterPro" id="IPR036866">
    <property type="entry name" value="RibonucZ/Hydroxyglut_hydro"/>
</dbReference>
<gene>
    <name evidence="4" type="ORF">WQQ_07000</name>
</gene>
<evidence type="ECO:0000256" key="1">
    <source>
        <dbReference type="ARBA" id="ARBA00022801"/>
    </source>
</evidence>
<keyword evidence="2" id="KW-0732">Signal</keyword>
<dbReference type="PANTHER" id="PTHR46018">
    <property type="entry name" value="ZINC PHOSPHODIESTERASE ELAC PROTEIN 1"/>
    <property type="match status" value="1"/>
</dbReference>
<dbReference type="PANTHER" id="PTHR46018:SF2">
    <property type="entry name" value="ZINC PHOSPHODIESTERASE ELAC PROTEIN 1"/>
    <property type="match status" value="1"/>
</dbReference>
<feature type="domain" description="Metallo-beta-lactamase" evidence="3">
    <location>
        <begin position="57"/>
        <end position="276"/>
    </location>
</feature>
<dbReference type="AlphaFoldDB" id="I8T9R5"/>
<dbReference type="OrthoDB" id="9803916at2"/>
<evidence type="ECO:0000259" key="3">
    <source>
        <dbReference type="SMART" id="SM00849"/>
    </source>
</evidence>
<evidence type="ECO:0000313" key="5">
    <source>
        <dbReference type="Proteomes" id="UP000003704"/>
    </source>
</evidence>
<protein>
    <recommendedName>
        <fullName evidence="3">Metallo-beta-lactamase domain-containing protein</fullName>
    </recommendedName>
</protein>
<dbReference type="Pfam" id="PF12706">
    <property type="entry name" value="Lactamase_B_2"/>
    <property type="match status" value="1"/>
</dbReference>
<dbReference type="InterPro" id="IPR044094">
    <property type="entry name" value="AtsA-like_MBL-fold"/>
</dbReference>
<accession>I8T9R5</accession>
<feature type="signal peptide" evidence="2">
    <location>
        <begin position="1"/>
        <end position="33"/>
    </location>
</feature>
<name>I8T9R5_9GAMM</name>
<dbReference type="GO" id="GO:0042781">
    <property type="term" value="F:3'-tRNA processing endoribonuclease activity"/>
    <property type="evidence" value="ECO:0007669"/>
    <property type="project" value="TreeGrafter"/>
</dbReference>
<dbReference type="SUPFAM" id="SSF56281">
    <property type="entry name" value="Metallo-hydrolase/oxidoreductase"/>
    <property type="match status" value="1"/>
</dbReference>
<keyword evidence="5" id="KW-1185">Reference proteome</keyword>
<proteinExistence type="predicted"/>
<dbReference type="Gene3D" id="3.60.15.10">
    <property type="entry name" value="Ribonuclease Z/Hydroxyacylglutathione hydrolase-like"/>
    <property type="match status" value="1"/>
</dbReference>
<evidence type="ECO:0000313" key="4">
    <source>
        <dbReference type="EMBL" id="EIT70563.1"/>
    </source>
</evidence>